<evidence type="ECO:0000256" key="7">
    <source>
        <dbReference type="ARBA" id="ARBA00022989"/>
    </source>
</evidence>
<feature type="transmembrane region" description="Helical" evidence="11">
    <location>
        <begin position="435"/>
        <end position="457"/>
    </location>
</feature>
<proteinExistence type="inferred from homology"/>
<evidence type="ECO:0000256" key="5">
    <source>
        <dbReference type="ARBA" id="ARBA00022692"/>
    </source>
</evidence>
<dbReference type="FunFam" id="2.60.40.4060:FF:000003">
    <property type="entry name" value="Ferric chelate reductase 1"/>
    <property type="match status" value="1"/>
</dbReference>
<evidence type="ECO:0008006" key="18">
    <source>
        <dbReference type="Google" id="ProtNLM"/>
    </source>
</evidence>
<organism evidence="16 17">
    <name type="scientific">Albula goreensis</name>
    <dbReference type="NCBI Taxonomy" id="1534307"/>
    <lineage>
        <taxon>Eukaryota</taxon>
        <taxon>Metazoa</taxon>
        <taxon>Chordata</taxon>
        <taxon>Craniata</taxon>
        <taxon>Vertebrata</taxon>
        <taxon>Euteleostomi</taxon>
        <taxon>Actinopterygii</taxon>
        <taxon>Neopterygii</taxon>
        <taxon>Teleostei</taxon>
        <taxon>Albuliformes</taxon>
        <taxon>Albulidae</taxon>
        <taxon>Albula</taxon>
    </lineage>
</organism>
<feature type="transmembrane region" description="Helical" evidence="11">
    <location>
        <begin position="408"/>
        <end position="429"/>
    </location>
</feature>
<feature type="transmembrane region" description="Helical" evidence="11">
    <location>
        <begin position="368"/>
        <end position="388"/>
    </location>
</feature>
<evidence type="ECO:0000313" key="16">
    <source>
        <dbReference type="EMBL" id="KAI1891461.1"/>
    </source>
</evidence>
<feature type="transmembrane region" description="Helical" evidence="11">
    <location>
        <begin position="501"/>
        <end position="520"/>
    </location>
</feature>
<dbReference type="CDD" id="cd08544">
    <property type="entry name" value="Reeler"/>
    <property type="match status" value="1"/>
</dbReference>
<dbReference type="EMBL" id="JAERUA010000013">
    <property type="protein sequence ID" value="KAI1891461.1"/>
    <property type="molecule type" value="Genomic_DNA"/>
</dbReference>
<evidence type="ECO:0000259" key="15">
    <source>
        <dbReference type="PROSITE" id="PS51019"/>
    </source>
</evidence>
<dbReference type="PANTHER" id="PTHR45828">
    <property type="entry name" value="CYTOCHROME B561/FERRIC REDUCTASE TRANSMEMBRANE"/>
    <property type="match status" value="1"/>
</dbReference>
<dbReference type="Pfam" id="PF03351">
    <property type="entry name" value="DOMON"/>
    <property type="match status" value="1"/>
</dbReference>
<evidence type="ECO:0000256" key="2">
    <source>
        <dbReference type="ARBA" id="ARBA00004141"/>
    </source>
</evidence>
<keyword evidence="7 11" id="KW-1133">Transmembrane helix</keyword>
<evidence type="ECO:0000313" key="17">
    <source>
        <dbReference type="Proteomes" id="UP000829720"/>
    </source>
</evidence>
<dbReference type="PROSITE" id="PS51019">
    <property type="entry name" value="REELIN"/>
    <property type="match status" value="1"/>
</dbReference>
<evidence type="ECO:0000256" key="6">
    <source>
        <dbReference type="ARBA" id="ARBA00022982"/>
    </source>
</evidence>
<feature type="chain" id="PRO_5035914200" description="Ferric-chelate reductase 1" evidence="12">
    <location>
        <begin position="19"/>
        <end position="568"/>
    </location>
</feature>
<evidence type="ECO:0000259" key="14">
    <source>
        <dbReference type="PROSITE" id="PS50939"/>
    </source>
</evidence>
<keyword evidence="17" id="KW-1185">Reference proteome</keyword>
<feature type="transmembrane region" description="Helical" evidence="11">
    <location>
        <begin position="469"/>
        <end position="495"/>
    </location>
</feature>
<dbReference type="GO" id="GO:0016020">
    <property type="term" value="C:membrane"/>
    <property type="evidence" value="ECO:0007669"/>
    <property type="project" value="UniProtKB-SubCell"/>
</dbReference>
<evidence type="ECO:0000256" key="1">
    <source>
        <dbReference type="ARBA" id="ARBA00001970"/>
    </source>
</evidence>
<protein>
    <recommendedName>
        <fullName evidence="18">Ferric-chelate reductase 1</fullName>
    </recommendedName>
</protein>
<dbReference type="Proteomes" id="UP000829720">
    <property type="component" value="Unassembled WGS sequence"/>
</dbReference>
<evidence type="ECO:0000256" key="9">
    <source>
        <dbReference type="ARBA" id="ARBA00023136"/>
    </source>
</evidence>
<comment type="cofactor">
    <cofactor evidence="1">
        <name>heme b</name>
        <dbReference type="ChEBI" id="CHEBI:60344"/>
    </cofactor>
</comment>
<evidence type="ECO:0000259" key="13">
    <source>
        <dbReference type="PROSITE" id="PS50836"/>
    </source>
</evidence>
<keyword evidence="10" id="KW-0325">Glycoprotein</keyword>
<evidence type="ECO:0000256" key="12">
    <source>
        <dbReference type="SAM" id="SignalP"/>
    </source>
</evidence>
<dbReference type="InterPro" id="IPR051237">
    <property type="entry name" value="Ferric-chelate_Red/DefProt"/>
</dbReference>
<reference evidence="16" key="1">
    <citation type="submission" date="2021-01" db="EMBL/GenBank/DDBJ databases">
        <authorList>
            <person name="Zahm M."/>
            <person name="Roques C."/>
            <person name="Cabau C."/>
            <person name="Klopp C."/>
            <person name="Donnadieu C."/>
            <person name="Jouanno E."/>
            <person name="Lampietro C."/>
            <person name="Louis A."/>
            <person name="Herpin A."/>
            <person name="Echchiki A."/>
            <person name="Berthelot C."/>
            <person name="Parey E."/>
            <person name="Roest-Crollius H."/>
            <person name="Braasch I."/>
            <person name="Postlethwait J."/>
            <person name="Bobe J."/>
            <person name="Montfort J."/>
            <person name="Bouchez O."/>
            <person name="Begum T."/>
            <person name="Mejri S."/>
            <person name="Adams A."/>
            <person name="Chen W.-J."/>
            <person name="Guiguen Y."/>
        </authorList>
    </citation>
    <scope>NUCLEOTIDE SEQUENCE</scope>
    <source>
        <tissue evidence="16">Blood</tissue>
    </source>
</reference>
<dbReference type="SMART" id="SM00664">
    <property type="entry name" value="DoH"/>
    <property type="match status" value="1"/>
</dbReference>
<evidence type="ECO:0000256" key="8">
    <source>
        <dbReference type="ARBA" id="ARBA00023004"/>
    </source>
</evidence>
<evidence type="ECO:0000256" key="4">
    <source>
        <dbReference type="ARBA" id="ARBA00022448"/>
    </source>
</evidence>
<name>A0A8T3D4E7_9TELE</name>
<dbReference type="CDD" id="cd09628">
    <property type="entry name" value="DOMON_SDR_2_like"/>
    <property type="match status" value="1"/>
</dbReference>
<dbReference type="SMART" id="SM00665">
    <property type="entry name" value="B561"/>
    <property type="match status" value="1"/>
</dbReference>
<dbReference type="PANTHER" id="PTHR45828:SF44">
    <property type="entry name" value="FERRIC-CHELATE REDUCTASE 1-RELATED"/>
    <property type="match status" value="1"/>
</dbReference>
<keyword evidence="12" id="KW-0732">Signal</keyword>
<dbReference type="Pfam" id="PF02014">
    <property type="entry name" value="Reeler"/>
    <property type="match status" value="1"/>
</dbReference>
<evidence type="ECO:0000256" key="11">
    <source>
        <dbReference type="SAM" id="Phobius"/>
    </source>
</evidence>
<dbReference type="InterPro" id="IPR005018">
    <property type="entry name" value="DOMON_domain"/>
</dbReference>
<keyword evidence="9 11" id="KW-0472">Membrane</keyword>
<dbReference type="InterPro" id="IPR002861">
    <property type="entry name" value="Reeler_dom"/>
</dbReference>
<gene>
    <name evidence="16" type="ORF">AGOR_G00144050</name>
</gene>
<keyword evidence="4" id="KW-0813">Transport</keyword>
<evidence type="ECO:0000256" key="3">
    <source>
        <dbReference type="ARBA" id="ARBA00009195"/>
    </source>
</evidence>
<dbReference type="CDD" id="cd08760">
    <property type="entry name" value="Cyt_b561_FRRS1_like"/>
    <property type="match status" value="1"/>
</dbReference>
<evidence type="ECO:0000256" key="10">
    <source>
        <dbReference type="ARBA" id="ARBA00023180"/>
    </source>
</evidence>
<keyword evidence="5 11" id="KW-0812">Transmembrane</keyword>
<accession>A0A8T3D4E7</accession>
<feature type="domain" description="DOMON" evidence="13">
    <location>
        <begin position="212"/>
        <end position="327"/>
    </location>
</feature>
<keyword evidence="8" id="KW-0408">Iron</keyword>
<keyword evidence="6" id="KW-0249">Electron transport</keyword>
<dbReference type="InterPro" id="IPR006593">
    <property type="entry name" value="Cyt_b561/ferric_Rdtase_TM"/>
</dbReference>
<dbReference type="OrthoDB" id="2419613at2759"/>
<feature type="transmembrane region" description="Helical" evidence="11">
    <location>
        <begin position="544"/>
        <end position="567"/>
    </location>
</feature>
<feature type="domain" description="Reelin" evidence="15">
    <location>
        <begin position="13"/>
        <end position="179"/>
    </location>
</feature>
<dbReference type="AlphaFoldDB" id="A0A8T3D4E7"/>
<feature type="domain" description="Cytochrome b561" evidence="14">
    <location>
        <begin position="322"/>
        <end position="527"/>
    </location>
</feature>
<dbReference type="PROSITE" id="PS50836">
    <property type="entry name" value="DOMON"/>
    <property type="match status" value="1"/>
</dbReference>
<comment type="caution">
    <text evidence="16">The sequence shown here is derived from an EMBL/GenBank/DDBJ whole genome shotgun (WGS) entry which is preliminary data.</text>
</comment>
<dbReference type="PROSITE" id="PS50939">
    <property type="entry name" value="CYTOCHROME_B561"/>
    <property type="match status" value="1"/>
</dbReference>
<comment type="similarity">
    <text evidence="3">Belongs to the FRRS1 family.</text>
</comment>
<comment type="subcellular location">
    <subcellularLocation>
        <location evidence="2">Membrane</location>
        <topology evidence="2">Multi-pass membrane protein</topology>
    </subcellularLocation>
</comment>
<dbReference type="Gene3D" id="2.60.40.4060">
    <property type="entry name" value="Reeler domain"/>
    <property type="match status" value="1"/>
</dbReference>
<dbReference type="InterPro" id="IPR042307">
    <property type="entry name" value="Reeler_sf"/>
</dbReference>
<sequence length="568" mass="61719">MLVCTYISLLYVMRIVECYSSGRVTPSCTDMTPRHRDISAQQTASPYLVISDQTSYKGGDEITVTLKADSTLFRGFMLQAHEVGGSDPIGSFTVTDVQAQILSCNGMPNSVTHTSNVDKTKIQGLWKAPQSGNLKDIEFRATFVQTFSTYWLGVSSSRVIYSGRSDPTISAGLNTTSRPTAPNPVAISRGNCGSGKVCLSQPSGCDPASDANCYFMSAETSSNSSDIHFEMSGSSEGYIAMGFSNDRMMGNDDIYICGLDSTSAVQVQHAYSKGRFAPEILPLGNISNIQSSFLNGVISCSFTSRNPITTQRSATVNSLYYLMFAYGPSNNGKIQFHRSTFVSEREVDLSHPQTVGTNLPHIVKAHGALMLIAWMTTGSLGMLIARYLKAVTKGTVCCGKDLWFTAHVFLMSLSVAATIIAFILIFSHVRGWSGGAHPVLGCLVMILAFIQPLAAVFRCGPDHSWRFIFNWAHALNAVAIKFLAVAAIFTGLSIIDRTSDMWVLKVMGGFVGWEALLYLLQDLHFRLCQKDAVEGIPQLMKMEVILLILFSVGNLPFLVAVLIGIGMS</sequence>
<dbReference type="Gene3D" id="1.20.120.1770">
    <property type="match status" value="1"/>
</dbReference>
<feature type="signal peptide" evidence="12">
    <location>
        <begin position="1"/>
        <end position="18"/>
    </location>
</feature>